<accession>A0ABY4X794</accession>
<dbReference type="Pfam" id="PF08534">
    <property type="entry name" value="Redoxin"/>
    <property type="match status" value="1"/>
</dbReference>
<dbReference type="InterPro" id="IPR013740">
    <property type="entry name" value="Redoxin"/>
</dbReference>
<gene>
    <name evidence="6" type="ORF">LHA26_14490</name>
</gene>
<reference evidence="6" key="1">
    <citation type="journal article" date="2022" name="Toxins">
        <title>Genomic Analysis of Sphingopyxis sp. USTB-05 for Biodegrading Cyanobacterial Hepatotoxins.</title>
        <authorList>
            <person name="Liu C."/>
            <person name="Xu Q."/>
            <person name="Zhao Z."/>
            <person name="Zhang H."/>
            <person name="Liu X."/>
            <person name="Yin C."/>
            <person name="Liu Y."/>
            <person name="Yan H."/>
        </authorList>
    </citation>
    <scope>NUCLEOTIDE SEQUENCE</scope>
    <source>
        <strain evidence="6">NBD5</strain>
    </source>
</reference>
<keyword evidence="3" id="KW-1015">Disulfide bond</keyword>
<dbReference type="PROSITE" id="PS51352">
    <property type="entry name" value="THIOREDOXIN_2"/>
    <property type="match status" value="1"/>
</dbReference>
<dbReference type="PANTHER" id="PTHR42852:SF6">
    <property type="entry name" value="THIOL:DISULFIDE INTERCHANGE PROTEIN DSBE"/>
    <property type="match status" value="1"/>
</dbReference>
<evidence type="ECO:0000259" key="5">
    <source>
        <dbReference type="PROSITE" id="PS51352"/>
    </source>
</evidence>
<evidence type="ECO:0000256" key="1">
    <source>
        <dbReference type="ARBA" id="ARBA00004196"/>
    </source>
</evidence>
<dbReference type="InterPro" id="IPR050553">
    <property type="entry name" value="Thioredoxin_ResA/DsbE_sf"/>
</dbReference>
<feature type="domain" description="Thioredoxin" evidence="5">
    <location>
        <begin position="39"/>
        <end position="176"/>
    </location>
</feature>
<dbReference type="Gene3D" id="3.40.30.10">
    <property type="entry name" value="Glutaredoxin"/>
    <property type="match status" value="1"/>
</dbReference>
<dbReference type="Proteomes" id="UP001056937">
    <property type="component" value="Chromosome 1"/>
</dbReference>
<dbReference type="SUPFAM" id="SSF52833">
    <property type="entry name" value="Thioredoxin-like"/>
    <property type="match status" value="1"/>
</dbReference>
<evidence type="ECO:0000256" key="4">
    <source>
        <dbReference type="ARBA" id="ARBA00023284"/>
    </source>
</evidence>
<dbReference type="EMBL" id="CP084930">
    <property type="protein sequence ID" value="USI72485.1"/>
    <property type="molecule type" value="Genomic_DNA"/>
</dbReference>
<dbReference type="InterPro" id="IPR036249">
    <property type="entry name" value="Thioredoxin-like_sf"/>
</dbReference>
<keyword evidence="7" id="KW-1185">Reference proteome</keyword>
<evidence type="ECO:0000313" key="7">
    <source>
        <dbReference type="Proteomes" id="UP001056937"/>
    </source>
</evidence>
<dbReference type="InterPro" id="IPR017937">
    <property type="entry name" value="Thioredoxin_CS"/>
</dbReference>
<evidence type="ECO:0000256" key="2">
    <source>
        <dbReference type="ARBA" id="ARBA00022748"/>
    </source>
</evidence>
<dbReference type="InterPro" id="IPR013766">
    <property type="entry name" value="Thioredoxin_domain"/>
</dbReference>
<evidence type="ECO:0000256" key="3">
    <source>
        <dbReference type="ARBA" id="ARBA00023157"/>
    </source>
</evidence>
<name>A0ABY4X794_9SPHN</name>
<keyword evidence="4" id="KW-0676">Redox-active center</keyword>
<proteinExistence type="predicted"/>
<dbReference type="PROSITE" id="PS00194">
    <property type="entry name" value="THIOREDOXIN_1"/>
    <property type="match status" value="1"/>
</dbReference>
<sequence>MALKTVRLLLWLPLIAFVAIVALVAGGLIHPHETVVRSRLIGQPLPGFTLPRAEGGAPLTPAALADGRPHLLNLFASWCVPCAAEAPQLRRLRAAGVPIIGVAIRDRPQDLAAFLRETGNPYAMVARDDAAALQVALGSSGVPESFVIDGRGVIRYQHIGAIGPDQIALILEQLRAAR</sequence>
<evidence type="ECO:0000313" key="6">
    <source>
        <dbReference type="EMBL" id="USI72485.1"/>
    </source>
</evidence>
<comment type="subcellular location">
    <subcellularLocation>
        <location evidence="1">Cell envelope</location>
    </subcellularLocation>
</comment>
<dbReference type="RefSeq" id="WP_252166294.1">
    <property type="nucleotide sequence ID" value="NZ_CP084930.1"/>
</dbReference>
<organism evidence="6 7">
    <name type="scientific">Sphingomonas morindae</name>
    <dbReference type="NCBI Taxonomy" id="1541170"/>
    <lineage>
        <taxon>Bacteria</taxon>
        <taxon>Pseudomonadati</taxon>
        <taxon>Pseudomonadota</taxon>
        <taxon>Alphaproteobacteria</taxon>
        <taxon>Sphingomonadales</taxon>
        <taxon>Sphingomonadaceae</taxon>
        <taxon>Sphingomonas</taxon>
    </lineage>
</organism>
<protein>
    <submittedName>
        <fullName evidence="6">Redoxin family protein</fullName>
    </submittedName>
</protein>
<dbReference type="PANTHER" id="PTHR42852">
    <property type="entry name" value="THIOL:DISULFIDE INTERCHANGE PROTEIN DSBE"/>
    <property type="match status" value="1"/>
</dbReference>
<keyword evidence="2" id="KW-0201">Cytochrome c-type biogenesis</keyword>